<keyword evidence="6 11" id="KW-0472">Membrane</keyword>
<dbReference type="InterPro" id="IPR029034">
    <property type="entry name" value="Cystine-knot_cytokine"/>
</dbReference>
<evidence type="ECO:0000256" key="6">
    <source>
        <dbReference type="ARBA" id="ARBA00023136"/>
    </source>
</evidence>
<comment type="subcellular location">
    <subcellularLocation>
        <location evidence="1">Cell membrane</location>
        <topology evidence="1">Multi-pass membrane protein</topology>
    </subcellularLocation>
</comment>
<evidence type="ECO:0000259" key="13">
    <source>
        <dbReference type="PROSITE" id="PS50278"/>
    </source>
</evidence>
<dbReference type="GO" id="GO:0005886">
    <property type="term" value="C:plasma membrane"/>
    <property type="evidence" value="ECO:0007669"/>
    <property type="project" value="UniProtKB-SubCell"/>
</dbReference>
<protein>
    <recommendedName>
        <fullName evidence="13">Platelet-derived growth factor (PDGF) family profile domain-containing protein</fullName>
    </recommendedName>
</protein>
<organism evidence="14 15">
    <name type="scientific">Aquatica leii</name>
    <dbReference type="NCBI Taxonomy" id="1421715"/>
    <lineage>
        <taxon>Eukaryota</taxon>
        <taxon>Metazoa</taxon>
        <taxon>Ecdysozoa</taxon>
        <taxon>Arthropoda</taxon>
        <taxon>Hexapoda</taxon>
        <taxon>Insecta</taxon>
        <taxon>Pterygota</taxon>
        <taxon>Neoptera</taxon>
        <taxon>Endopterygota</taxon>
        <taxon>Coleoptera</taxon>
        <taxon>Polyphaga</taxon>
        <taxon>Elateriformia</taxon>
        <taxon>Elateroidea</taxon>
        <taxon>Lampyridae</taxon>
        <taxon>Luciolinae</taxon>
        <taxon>Aquatica</taxon>
    </lineage>
</organism>
<dbReference type="PANTHER" id="PTHR11923:SF114">
    <property type="entry name" value="FI02050P-RELATED"/>
    <property type="match status" value="1"/>
</dbReference>
<dbReference type="Pfam" id="PF00341">
    <property type="entry name" value="PDGF"/>
    <property type="match status" value="1"/>
</dbReference>
<keyword evidence="5 11" id="KW-1133">Transmembrane helix</keyword>
<evidence type="ECO:0000256" key="12">
    <source>
        <dbReference type="SAM" id="SignalP"/>
    </source>
</evidence>
<dbReference type="GO" id="GO:0016787">
    <property type="term" value="F:hydrolase activity"/>
    <property type="evidence" value="ECO:0007669"/>
    <property type="project" value="InterPro"/>
</dbReference>
<dbReference type="InterPro" id="IPR029058">
    <property type="entry name" value="AB_hydrolase_fold"/>
</dbReference>
<dbReference type="InterPro" id="IPR002159">
    <property type="entry name" value="CD36_fam"/>
</dbReference>
<name>A0AAN7PGQ9_9COLE</name>
<dbReference type="SUPFAM" id="SSF53474">
    <property type="entry name" value="alpha/beta-Hydrolases"/>
    <property type="match status" value="1"/>
</dbReference>
<feature type="transmembrane region" description="Helical" evidence="11">
    <location>
        <begin position="468"/>
        <end position="488"/>
    </location>
</feature>
<keyword evidence="4 11" id="KW-0812">Transmembrane</keyword>
<keyword evidence="12" id="KW-0732">Signal</keyword>
<dbReference type="InterPro" id="IPR003140">
    <property type="entry name" value="PLipase/COase/thioEstase"/>
</dbReference>
<evidence type="ECO:0000256" key="2">
    <source>
        <dbReference type="ARBA" id="ARBA00010532"/>
    </source>
</evidence>
<evidence type="ECO:0000256" key="11">
    <source>
        <dbReference type="SAM" id="Phobius"/>
    </source>
</evidence>
<feature type="chain" id="PRO_5042825284" description="Platelet-derived growth factor (PDGF) family profile domain-containing protein" evidence="12">
    <location>
        <begin position="21"/>
        <end position="1135"/>
    </location>
</feature>
<evidence type="ECO:0000256" key="4">
    <source>
        <dbReference type="ARBA" id="ARBA00022692"/>
    </source>
</evidence>
<dbReference type="SUPFAM" id="SSF57501">
    <property type="entry name" value="Cystine-knot cytokines"/>
    <property type="match status" value="1"/>
</dbReference>
<feature type="domain" description="Platelet-derived growth factor (PDGF) family profile" evidence="13">
    <location>
        <begin position="227"/>
        <end position="331"/>
    </location>
</feature>
<dbReference type="Pfam" id="PF01130">
    <property type="entry name" value="CD36"/>
    <property type="match status" value="1"/>
</dbReference>
<gene>
    <name evidence="14" type="ORF">RN001_004071</name>
</gene>
<accession>A0AAN7PGQ9</accession>
<evidence type="ECO:0000256" key="3">
    <source>
        <dbReference type="ARBA" id="ARBA00022475"/>
    </source>
</evidence>
<evidence type="ECO:0000256" key="1">
    <source>
        <dbReference type="ARBA" id="ARBA00004651"/>
    </source>
</evidence>
<proteinExistence type="inferred from homology"/>
<sequence>MRIFVLKVLCWLCLAITTTSYSNTNIDAKNAYIESELKRKLSTKDHHSNRYAALLMANSRNSKISTTQKPSWTYPEFSHSKYSYSNLNSVRLRHSRYPNLDGVLTRLDKLRTTQVVSTTSSPKYQYQKFTKTSDNLLIKNNEDSDEQHDYEDNDVEDDNLPDYDSWGTKDEDEDDDDLLDDGWQAEEATESPKSLTMYKWEHFGTRSRVEESRRNQNFPELSNSYVEINAAIQHAVRMNKESRCRDPFPRVMSVQNIYPDPGKTYLPHCTVLHRCAEDTGCCPSHTTSCAPKKQTIVYLYFYTTTIGQTGSKVEKLPFYNHTECACLEKSAEPTTLEATPETSGEVTRSYRSNLSVRAADSSLYSPETIRKCKCPEVYSAILNHDKKCGCDCTDDNSDCKHIKHGNEHFSLKDRICIMNGECLFFTFARLENNKIHAYTNLTTIDDKVWFKKLLSNNITMKCSKNGKWALVFVGVILVISGAFFLSVWDSLLEKTLHHELILSKSSNSFKSWSDPPVPIYFSVYMFNWTNAEEVIESNWKIKPEFVECGPYVFSQHHRRANLVWNKNGTVTFQQQRYWIPIPSMSNGNFSDNITNINPVAAFVANSLKYLPKAVLQPAANLLLMQFNEKIFVTKTVKELLFDGYADKMLTYVSTIANFFGIRFNVYKMGWFNERNNSATYEGTFTMYTGKYNINLLGLVDKWNMLPKTNIYDGLCSIVNGSTGELYPPGSPEQIDIFLADFCSYVTLKHLGSETVNGVVGNRFVGSDYTFDNGSKYPEQACFVYNPQIPSGVRDVSKCNLGAPAFMSFPHFYLADPSYIESIKGLRPNKTLHESNIVIEPNTGVTLKGQVRLQLNLFLDNIPGMSLFTDVKPVFMPILWFEQAATTPERYCLQIEMFLAAKLCTETLTTNMSLGRLKSILQTNTKNTGTVIFLHGSGDTGEGLCDWIEHLIGPFALPHIKFVFPTAPVRNYTPWGGASGNTWFDRVSVKMDVPEHTKTIDEMGSLIKSLIQDEINAGIPLNRIILGGFSMGGAMALQMAYKYNPGVKGVFAMSSFLNSGSGVYDYLEQNPVQTTPLLMFHGERDDVASFEWGQTTFEKLTALGVKGEFIRLPNTFHELKKSQLNRLFTWINELLG</sequence>
<evidence type="ECO:0000256" key="10">
    <source>
        <dbReference type="SAM" id="MobiDB-lite"/>
    </source>
</evidence>
<dbReference type="InterPro" id="IPR000072">
    <property type="entry name" value="PDGF/VEGF_dom"/>
</dbReference>
<dbReference type="Gene3D" id="3.40.50.1820">
    <property type="entry name" value="alpha/beta hydrolase"/>
    <property type="match status" value="1"/>
</dbReference>
<dbReference type="GO" id="GO:0005737">
    <property type="term" value="C:cytoplasm"/>
    <property type="evidence" value="ECO:0007669"/>
    <property type="project" value="TreeGrafter"/>
</dbReference>
<dbReference type="Gene3D" id="2.10.90.10">
    <property type="entry name" value="Cystine-knot cytokines"/>
    <property type="match status" value="1"/>
</dbReference>
<keyword evidence="15" id="KW-1185">Reference proteome</keyword>
<dbReference type="PANTHER" id="PTHR11923">
    <property type="entry name" value="SCAVENGER RECEPTOR CLASS B TYPE-1 SR-B1"/>
    <property type="match status" value="1"/>
</dbReference>
<evidence type="ECO:0000256" key="9">
    <source>
        <dbReference type="ARBA" id="ARBA00023180"/>
    </source>
</evidence>
<feature type="region of interest" description="Disordered" evidence="10">
    <location>
        <begin position="140"/>
        <end position="179"/>
    </location>
</feature>
<evidence type="ECO:0000256" key="7">
    <source>
        <dbReference type="ARBA" id="ARBA00023157"/>
    </source>
</evidence>
<comment type="similarity">
    <text evidence="2">Belongs to the CD36 family.</text>
</comment>
<keyword evidence="8" id="KW-0675">Receptor</keyword>
<keyword evidence="3" id="KW-1003">Cell membrane</keyword>
<evidence type="ECO:0000313" key="15">
    <source>
        <dbReference type="Proteomes" id="UP001353858"/>
    </source>
</evidence>
<reference evidence="15" key="1">
    <citation type="submission" date="2023-01" db="EMBL/GenBank/DDBJ databases">
        <title>Key to firefly adult light organ development and bioluminescence: homeobox transcription factors regulate luciferase expression and transportation to peroxisome.</title>
        <authorList>
            <person name="Fu X."/>
        </authorList>
    </citation>
    <scope>NUCLEOTIDE SEQUENCE [LARGE SCALE GENOMIC DNA]</scope>
</reference>
<evidence type="ECO:0000256" key="5">
    <source>
        <dbReference type="ARBA" id="ARBA00022989"/>
    </source>
</evidence>
<dbReference type="GO" id="GO:0005044">
    <property type="term" value="F:scavenger receptor activity"/>
    <property type="evidence" value="ECO:0007669"/>
    <property type="project" value="TreeGrafter"/>
</dbReference>
<feature type="compositionally biased region" description="Acidic residues" evidence="10">
    <location>
        <begin position="170"/>
        <end position="179"/>
    </location>
</feature>
<keyword evidence="9" id="KW-0325">Glycoprotein</keyword>
<dbReference type="InterPro" id="IPR005428">
    <property type="entry name" value="CD36/SCARB1/SNMP1"/>
</dbReference>
<dbReference type="PROSITE" id="PS50278">
    <property type="entry name" value="PDGF_2"/>
    <property type="match status" value="1"/>
</dbReference>
<dbReference type="GO" id="GO:0008083">
    <property type="term" value="F:growth factor activity"/>
    <property type="evidence" value="ECO:0007669"/>
    <property type="project" value="InterPro"/>
</dbReference>
<feature type="compositionally biased region" description="Acidic residues" evidence="10">
    <location>
        <begin position="143"/>
        <end position="161"/>
    </location>
</feature>
<dbReference type="Proteomes" id="UP001353858">
    <property type="component" value="Unassembled WGS sequence"/>
</dbReference>
<comment type="caution">
    <text evidence="14">The sequence shown here is derived from an EMBL/GenBank/DDBJ whole genome shotgun (WGS) entry which is preliminary data.</text>
</comment>
<evidence type="ECO:0000313" key="14">
    <source>
        <dbReference type="EMBL" id="KAK4887800.1"/>
    </source>
</evidence>
<feature type="signal peptide" evidence="12">
    <location>
        <begin position="1"/>
        <end position="20"/>
    </location>
</feature>
<dbReference type="EMBL" id="JARPUR010000001">
    <property type="protein sequence ID" value="KAK4887800.1"/>
    <property type="molecule type" value="Genomic_DNA"/>
</dbReference>
<dbReference type="Pfam" id="PF02230">
    <property type="entry name" value="Abhydrolase_2"/>
    <property type="match status" value="1"/>
</dbReference>
<evidence type="ECO:0000256" key="8">
    <source>
        <dbReference type="ARBA" id="ARBA00023170"/>
    </source>
</evidence>
<keyword evidence="7" id="KW-1015">Disulfide bond</keyword>
<dbReference type="PRINTS" id="PR01609">
    <property type="entry name" value="CD36FAMILY"/>
</dbReference>
<dbReference type="PRINTS" id="PR01610">
    <property type="entry name" value="CD36ANTIGEN"/>
</dbReference>
<dbReference type="AlphaFoldDB" id="A0AAN7PGQ9"/>